<protein>
    <submittedName>
        <fullName evidence="1">Uncharacterized protein</fullName>
    </submittedName>
</protein>
<evidence type="ECO:0000313" key="2">
    <source>
        <dbReference type="Proteomes" id="UP001302072"/>
    </source>
</evidence>
<reference evidence="1 2" key="1">
    <citation type="submission" date="2022-12" db="EMBL/GenBank/DDBJ databases">
        <title>Two new species, Stenotrophomonas aracearum and Stenotrophomonas oahuensis, isolated from Anthurium (Araceae family) in Hawaii.</title>
        <authorList>
            <person name="Chunag S.C."/>
            <person name="Dobhal S."/>
            <person name="Alvarez A."/>
            <person name="Arif M."/>
        </authorList>
    </citation>
    <scope>NUCLEOTIDE SEQUENCE [LARGE SCALE GENOMIC DNA]</scope>
    <source>
        <strain evidence="1 2">A5586</strain>
    </source>
</reference>
<dbReference type="Proteomes" id="UP001302072">
    <property type="component" value="Chromosome"/>
</dbReference>
<proteinExistence type="predicted"/>
<dbReference type="EMBL" id="CP115541">
    <property type="protein sequence ID" value="WNH52817.1"/>
    <property type="molecule type" value="Genomic_DNA"/>
</dbReference>
<sequence length="73" mass="8018">MRMIHRDVELHLVVDPVASGFLATVVLKWPSGTERKTQAKEFGPFESIIQAITDGAREARAWADTLLDSGIAP</sequence>
<dbReference type="RefSeq" id="WP_311192001.1">
    <property type="nucleotide sequence ID" value="NZ_CP115541.1"/>
</dbReference>
<organism evidence="1 2">
    <name type="scientific">Stenotrophomonas oahuensis</name>
    <dbReference type="NCBI Taxonomy" id="3003271"/>
    <lineage>
        <taxon>Bacteria</taxon>
        <taxon>Pseudomonadati</taxon>
        <taxon>Pseudomonadota</taxon>
        <taxon>Gammaproteobacteria</taxon>
        <taxon>Lysobacterales</taxon>
        <taxon>Lysobacteraceae</taxon>
        <taxon>Stenotrophomonas</taxon>
    </lineage>
</organism>
<keyword evidence="2" id="KW-1185">Reference proteome</keyword>
<name>A0ABY9YPH5_9GAMM</name>
<evidence type="ECO:0000313" key="1">
    <source>
        <dbReference type="EMBL" id="WNH52817.1"/>
    </source>
</evidence>
<gene>
    <name evidence="1" type="ORF">PDM29_00670</name>
</gene>
<accession>A0ABY9YPH5</accession>